<accession>A0ABT8JR84</accession>
<keyword evidence="1" id="KW-0472">Membrane</keyword>
<dbReference type="RefSeq" id="WP_301243286.1">
    <property type="nucleotide sequence ID" value="NZ_JAROCC010000006.1"/>
</dbReference>
<comment type="caution">
    <text evidence="2">The sequence shown here is derived from an EMBL/GenBank/DDBJ whole genome shotgun (WGS) entry which is preliminary data.</text>
</comment>
<sequence>MVDDISDERIAELREKLGLSKPEPLKSTFFQGDFGYSINLTELISILLLLLVGAFLFVYRRRKNKRKSYPDA</sequence>
<gene>
    <name evidence="2" type="ORF">P5G49_09220</name>
</gene>
<evidence type="ECO:0000313" key="2">
    <source>
        <dbReference type="EMBL" id="MDN4607670.1"/>
    </source>
</evidence>
<name>A0ABT8JR84_9BACL</name>
<dbReference type="NCBIfam" id="TIGR01167">
    <property type="entry name" value="LPXTG_anchor"/>
    <property type="match status" value="1"/>
</dbReference>
<evidence type="ECO:0000313" key="3">
    <source>
        <dbReference type="Proteomes" id="UP001175097"/>
    </source>
</evidence>
<keyword evidence="1" id="KW-0812">Transmembrane</keyword>
<organism evidence="2 3">
    <name type="scientific">Sporosarcina highlanderae</name>
    <dbReference type="NCBI Taxonomy" id="3035916"/>
    <lineage>
        <taxon>Bacteria</taxon>
        <taxon>Bacillati</taxon>
        <taxon>Bacillota</taxon>
        <taxon>Bacilli</taxon>
        <taxon>Bacillales</taxon>
        <taxon>Caryophanaceae</taxon>
        <taxon>Sporosarcina</taxon>
    </lineage>
</organism>
<reference evidence="2" key="1">
    <citation type="submission" date="2023-03" db="EMBL/GenBank/DDBJ databases">
        <title>MT1 and MT2 Draft Genomes of Novel Species.</title>
        <authorList>
            <person name="Venkateswaran K."/>
        </authorList>
    </citation>
    <scope>NUCLEOTIDE SEQUENCE</scope>
    <source>
        <strain evidence="2">F6_3S_P_2</strain>
    </source>
</reference>
<proteinExistence type="predicted"/>
<keyword evidence="3" id="KW-1185">Reference proteome</keyword>
<feature type="transmembrane region" description="Helical" evidence="1">
    <location>
        <begin position="34"/>
        <end position="59"/>
    </location>
</feature>
<keyword evidence="1" id="KW-1133">Transmembrane helix</keyword>
<dbReference type="EMBL" id="JAROCC010000006">
    <property type="protein sequence ID" value="MDN4607670.1"/>
    <property type="molecule type" value="Genomic_DNA"/>
</dbReference>
<protein>
    <submittedName>
        <fullName evidence="2">LPXTG cell wall anchor domain-containing protein</fullName>
    </submittedName>
</protein>
<evidence type="ECO:0000256" key="1">
    <source>
        <dbReference type="SAM" id="Phobius"/>
    </source>
</evidence>
<dbReference type="Proteomes" id="UP001175097">
    <property type="component" value="Unassembled WGS sequence"/>
</dbReference>